<gene>
    <name evidence="1" type="ORF">DPMN_046267</name>
</gene>
<reference evidence="1" key="1">
    <citation type="journal article" date="2019" name="bioRxiv">
        <title>The Genome of the Zebra Mussel, Dreissena polymorpha: A Resource for Invasive Species Research.</title>
        <authorList>
            <person name="McCartney M.A."/>
            <person name="Auch B."/>
            <person name="Kono T."/>
            <person name="Mallez S."/>
            <person name="Zhang Y."/>
            <person name="Obille A."/>
            <person name="Becker A."/>
            <person name="Abrahante J.E."/>
            <person name="Garbe J."/>
            <person name="Badalamenti J.P."/>
            <person name="Herman A."/>
            <person name="Mangelson H."/>
            <person name="Liachko I."/>
            <person name="Sullivan S."/>
            <person name="Sone E.D."/>
            <person name="Koren S."/>
            <person name="Silverstein K.A.T."/>
            <person name="Beckman K.B."/>
            <person name="Gohl D.M."/>
        </authorList>
    </citation>
    <scope>NUCLEOTIDE SEQUENCE</scope>
    <source>
        <strain evidence="1">Duluth1</strain>
        <tissue evidence="1">Whole animal</tissue>
    </source>
</reference>
<reference evidence="1" key="2">
    <citation type="submission" date="2020-11" db="EMBL/GenBank/DDBJ databases">
        <authorList>
            <person name="McCartney M.A."/>
            <person name="Auch B."/>
            <person name="Kono T."/>
            <person name="Mallez S."/>
            <person name="Becker A."/>
            <person name="Gohl D.M."/>
            <person name="Silverstein K.A.T."/>
            <person name="Koren S."/>
            <person name="Bechman K.B."/>
            <person name="Herman A."/>
            <person name="Abrahante J.E."/>
            <person name="Garbe J."/>
        </authorList>
    </citation>
    <scope>NUCLEOTIDE SEQUENCE</scope>
    <source>
        <strain evidence="1">Duluth1</strain>
        <tissue evidence="1">Whole animal</tissue>
    </source>
</reference>
<proteinExistence type="predicted"/>
<evidence type="ECO:0000313" key="1">
    <source>
        <dbReference type="EMBL" id="KAH3739613.1"/>
    </source>
</evidence>
<dbReference type="EMBL" id="JAIWYP010000011">
    <property type="protein sequence ID" value="KAH3739613.1"/>
    <property type="molecule type" value="Genomic_DNA"/>
</dbReference>
<sequence>MPLGIKMSQTSQVMALDTQLSQTLPGDAASNKFVAYARRGCRLPQRCSRRFQG</sequence>
<comment type="caution">
    <text evidence="1">The sequence shown here is derived from an EMBL/GenBank/DDBJ whole genome shotgun (WGS) entry which is preliminary data.</text>
</comment>
<evidence type="ECO:0000313" key="2">
    <source>
        <dbReference type="Proteomes" id="UP000828390"/>
    </source>
</evidence>
<organism evidence="1 2">
    <name type="scientific">Dreissena polymorpha</name>
    <name type="common">Zebra mussel</name>
    <name type="synonym">Mytilus polymorpha</name>
    <dbReference type="NCBI Taxonomy" id="45954"/>
    <lineage>
        <taxon>Eukaryota</taxon>
        <taxon>Metazoa</taxon>
        <taxon>Spiralia</taxon>
        <taxon>Lophotrochozoa</taxon>
        <taxon>Mollusca</taxon>
        <taxon>Bivalvia</taxon>
        <taxon>Autobranchia</taxon>
        <taxon>Heteroconchia</taxon>
        <taxon>Euheterodonta</taxon>
        <taxon>Imparidentia</taxon>
        <taxon>Neoheterodontei</taxon>
        <taxon>Myida</taxon>
        <taxon>Dreissenoidea</taxon>
        <taxon>Dreissenidae</taxon>
        <taxon>Dreissena</taxon>
    </lineage>
</organism>
<dbReference type="Proteomes" id="UP000828390">
    <property type="component" value="Unassembled WGS sequence"/>
</dbReference>
<keyword evidence="2" id="KW-1185">Reference proteome</keyword>
<accession>A0A9D4I0G3</accession>
<name>A0A9D4I0G3_DREPO</name>
<dbReference type="AlphaFoldDB" id="A0A9D4I0G3"/>
<protein>
    <submittedName>
        <fullName evidence="1">Uncharacterized protein</fullName>
    </submittedName>
</protein>